<dbReference type="AlphaFoldDB" id="A0AA37LEH1"/>
<gene>
    <name evidence="2" type="ORF">ColSpa_05135</name>
</gene>
<feature type="chain" id="PRO_5041306870" evidence="1">
    <location>
        <begin position="28"/>
        <end position="140"/>
    </location>
</feature>
<organism evidence="2 3">
    <name type="scientific">Colletotrichum spaethianum</name>
    <dbReference type="NCBI Taxonomy" id="700344"/>
    <lineage>
        <taxon>Eukaryota</taxon>
        <taxon>Fungi</taxon>
        <taxon>Dikarya</taxon>
        <taxon>Ascomycota</taxon>
        <taxon>Pezizomycotina</taxon>
        <taxon>Sordariomycetes</taxon>
        <taxon>Hypocreomycetidae</taxon>
        <taxon>Glomerellales</taxon>
        <taxon>Glomerellaceae</taxon>
        <taxon>Colletotrichum</taxon>
        <taxon>Colletotrichum spaethianum species complex</taxon>
    </lineage>
</organism>
<dbReference type="RefSeq" id="XP_049127304.1">
    <property type="nucleotide sequence ID" value="XM_049271347.1"/>
</dbReference>
<proteinExistence type="predicted"/>
<comment type="caution">
    <text evidence="2">The sequence shown here is derived from an EMBL/GenBank/DDBJ whole genome shotgun (WGS) entry which is preliminary data.</text>
</comment>
<keyword evidence="1" id="KW-0732">Signal</keyword>
<evidence type="ECO:0000313" key="2">
    <source>
        <dbReference type="EMBL" id="GKT44954.1"/>
    </source>
</evidence>
<evidence type="ECO:0000256" key="1">
    <source>
        <dbReference type="SAM" id="SignalP"/>
    </source>
</evidence>
<dbReference type="EMBL" id="BQXU01000011">
    <property type="protein sequence ID" value="GKT44954.1"/>
    <property type="molecule type" value="Genomic_DNA"/>
</dbReference>
<protein>
    <submittedName>
        <fullName evidence="2">Uncharacterized protein</fullName>
    </submittedName>
</protein>
<sequence>MYDIFHQWMQLPTLLSVFTLGVSTVIAADYCTPVRDPYPRKANTGFTFSDDDPKGWEWQSRDVQQITALSQVTKDKVTSCQLHQGGGGGTFAQLVCIDFEGNYACWSTPADNEVCNIVFEIDDSPLNVCESVHNMWDWAA</sequence>
<name>A0AA37LEH1_9PEZI</name>
<dbReference type="GeneID" id="73325937"/>
<accession>A0AA37LEH1</accession>
<dbReference type="Proteomes" id="UP001055115">
    <property type="component" value="Unassembled WGS sequence"/>
</dbReference>
<keyword evidence="3" id="KW-1185">Reference proteome</keyword>
<evidence type="ECO:0000313" key="3">
    <source>
        <dbReference type="Proteomes" id="UP001055115"/>
    </source>
</evidence>
<feature type="signal peptide" evidence="1">
    <location>
        <begin position="1"/>
        <end position="27"/>
    </location>
</feature>
<reference evidence="2 3" key="1">
    <citation type="submission" date="2022-03" db="EMBL/GenBank/DDBJ databases">
        <title>Genome data of Colletotrichum spp.</title>
        <authorList>
            <person name="Utami Y.D."/>
            <person name="Hiruma K."/>
        </authorList>
    </citation>
    <scope>NUCLEOTIDE SEQUENCE [LARGE SCALE GENOMIC DNA]</scope>
    <source>
        <strain evidence="2 3">MAFF 239500</strain>
    </source>
</reference>